<evidence type="ECO:0000313" key="1">
    <source>
        <dbReference type="EMBL" id="SHE87468.1"/>
    </source>
</evidence>
<protein>
    <recommendedName>
        <fullName evidence="3">SnoaL-like polyketide cyclase</fullName>
    </recommendedName>
</protein>
<evidence type="ECO:0008006" key="3">
    <source>
        <dbReference type="Google" id="ProtNLM"/>
    </source>
</evidence>
<accession>A0A1M4X1U5</accession>
<dbReference type="Proteomes" id="UP000184476">
    <property type="component" value="Unassembled WGS sequence"/>
</dbReference>
<dbReference type="SUPFAM" id="SSF54427">
    <property type="entry name" value="NTF2-like"/>
    <property type="match status" value="1"/>
</dbReference>
<dbReference type="PANTHER" id="PTHR38436:SF1">
    <property type="entry name" value="ESTER CYCLASE"/>
    <property type="match status" value="1"/>
</dbReference>
<dbReference type="AlphaFoldDB" id="A0A1M4X1U5"/>
<organism evidence="1 2">
    <name type="scientific">Seinonella peptonophila</name>
    <dbReference type="NCBI Taxonomy" id="112248"/>
    <lineage>
        <taxon>Bacteria</taxon>
        <taxon>Bacillati</taxon>
        <taxon>Bacillota</taxon>
        <taxon>Bacilli</taxon>
        <taxon>Bacillales</taxon>
        <taxon>Thermoactinomycetaceae</taxon>
        <taxon>Seinonella</taxon>
    </lineage>
</organism>
<dbReference type="InterPro" id="IPR009959">
    <property type="entry name" value="Cyclase_SnoaL-like"/>
</dbReference>
<gene>
    <name evidence="1" type="ORF">SAMN05444392_10480</name>
</gene>
<dbReference type="PANTHER" id="PTHR38436">
    <property type="entry name" value="POLYKETIDE CYCLASE SNOAL-LIKE DOMAIN"/>
    <property type="match status" value="1"/>
</dbReference>
<dbReference type="EMBL" id="FQVL01000004">
    <property type="protein sequence ID" value="SHE87468.1"/>
    <property type="molecule type" value="Genomic_DNA"/>
</dbReference>
<reference evidence="1 2" key="1">
    <citation type="submission" date="2016-11" db="EMBL/GenBank/DDBJ databases">
        <authorList>
            <person name="Jaros S."/>
            <person name="Januszkiewicz K."/>
            <person name="Wedrychowicz H."/>
        </authorList>
    </citation>
    <scope>NUCLEOTIDE SEQUENCE [LARGE SCALE GENOMIC DNA]</scope>
    <source>
        <strain evidence="1 2">DSM 44666</strain>
    </source>
</reference>
<dbReference type="InterPro" id="IPR032710">
    <property type="entry name" value="NTF2-like_dom_sf"/>
</dbReference>
<dbReference type="Gene3D" id="3.10.450.50">
    <property type="match status" value="1"/>
</dbReference>
<dbReference type="RefSeq" id="WP_073154475.1">
    <property type="nucleotide sequence ID" value="NZ_FQVL01000004.1"/>
</dbReference>
<dbReference type="OrthoDB" id="7876517at2"/>
<dbReference type="Pfam" id="PF07366">
    <property type="entry name" value="SnoaL"/>
    <property type="match status" value="1"/>
</dbReference>
<sequence length="139" mass="16262">MKTIEQMNIDMIHQFIETFWNQSDFDCVDQFVTDDYQELAYQSKEGLKQFAATILTAFPDKHYTVEEIIGQGNIVLVRMTVKGTHRGMFFGTPPTGQTIDVTLYRRYRLEDGKIAEHRGWIDMVTMWKQIRGSEKNSRS</sequence>
<keyword evidence="2" id="KW-1185">Reference proteome</keyword>
<evidence type="ECO:0000313" key="2">
    <source>
        <dbReference type="Proteomes" id="UP000184476"/>
    </source>
</evidence>
<dbReference type="GO" id="GO:0030638">
    <property type="term" value="P:polyketide metabolic process"/>
    <property type="evidence" value="ECO:0007669"/>
    <property type="project" value="InterPro"/>
</dbReference>
<proteinExistence type="predicted"/>
<dbReference type="STRING" id="112248.SAMN05444392_10480"/>
<name>A0A1M4X1U5_9BACL</name>